<evidence type="ECO:0000259" key="2">
    <source>
        <dbReference type="Pfam" id="PF01826"/>
    </source>
</evidence>
<feature type="signal peptide" evidence="1">
    <location>
        <begin position="1"/>
        <end position="15"/>
    </location>
</feature>
<accession>A0AAV4PWW5</accession>
<evidence type="ECO:0000256" key="1">
    <source>
        <dbReference type="SAM" id="SignalP"/>
    </source>
</evidence>
<evidence type="ECO:0000313" key="3">
    <source>
        <dbReference type="EMBL" id="GIY00704.1"/>
    </source>
</evidence>
<keyword evidence="1" id="KW-0732">Signal</keyword>
<comment type="caution">
    <text evidence="3">The sequence shown here is derived from an EMBL/GenBank/DDBJ whole genome shotgun (WGS) entry which is preliminary data.</text>
</comment>
<dbReference type="Proteomes" id="UP001054837">
    <property type="component" value="Unassembled WGS sequence"/>
</dbReference>
<dbReference type="Pfam" id="PF01826">
    <property type="entry name" value="TIL"/>
    <property type="match status" value="1"/>
</dbReference>
<feature type="chain" id="PRO_5043585075" evidence="1">
    <location>
        <begin position="16"/>
        <end position="150"/>
    </location>
</feature>
<feature type="domain" description="TIL" evidence="2">
    <location>
        <begin position="90"/>
        <end position="149"/>
    </location>
</feature>
<dbReference type="InterPro" id="IPR036084">
    <property type="entry name" value="Ser_inhib-like_sf"/>
</dbReference>
<keyword evidence="4" id="KW-1185">Reference proteome</keyword>
<protein>
    <submittedName>
        <fullName evidence="3">TIL domain-containing protein</fullName>
    </submittedName>
</protein>
<organism evidence="3 4">
    <name type="scientific">Caerostris darwini</name>
    <dbReference type="NCBI Taxonomy" id="1538125"/>
    <lineage>
        <taxon>Eukaryota</taxon>
        <taxon>Metazoa</taxon>
        <taxon>Ecdysozoa</taxon>
        <taxon>Arthropoda</taxon>
        <taxon>Chelicerata</taxon>
        <taxon>Arachnida</taxon>
        <taxon>Araneae</taxon>
        <taxon>Araneomorphae</taxon>
        <taxon>Entelegynae</taxon>
        <taxon>Araneoidea</taxon>
        <taxon>Araneidae</taxon>
        <taxon>Caerostris</taxon>
    </lineage>
</organism>
<dbReference type="CDD" id="cd19941">
    <property type="entry name" value="TIL"/>
    <property type="match status" value="1"/>
</dbReference>
<dbReference type="AlphaFoldDB" id="A0AAV4PWW5"/>
<dbReference type="InterPro" id="IPR002919">
    <property type="entry name" value="TIL_dom"/>
</dbReference>
<reference evidence="3 4" key="1">
    <citation type="submission" date="2021-06" db="EMBL/GenBank/DDBJ databases">
        <title>Caerostris darwini draft genome.</title>
        <authorList>
            <person name="Kono N."/>
            <person name="Arakawa K."/>
        </authorList>
    </citation>
    <scope>NUCLEOTIDE SEQUENCE [LARGE SCALE GENOMIC DNA]</scope>
</reference>
<dbReference type="Gene3D" id="2.10.25.10">
    <property type="entry name" value="Laminin"/>
    <property type="match status" value="2"/>
</dbReference>
<sequence length="150" mass="16688">MKVFIVLLLVAVTFAFEIRERPCPTNKTWGGFGDCPDSCYNTNYEDHRPCTLKLNIGCGCAPGYILLEDRDSSSNCIKPEDCPEVREEPCPANKTWGGFGDCPDSCYNTNNEDNRPCTEKLNIGCRCAPGYILLEDRDSSSNCIKPEDCP</sequence>
<dbReference type="SUPFAM" id="SSF57567">
    <property type="entry name" value="Serine protease inhibitors"/>
    <property type="match status" value="2"/>
</dbReference>
<proteinExistence type="predicted"/>
<evidence type="ECO:0000313" key="4">
    <source>
        <dbReference type="Proteomes" id="UP001054837"/>
    </source>
</evidence>
<gene>
    <name evidence="3" type="primary">AVEN_193755_1</name>
    <name evidence="3" type="ORF">CDAR_292641</name>
</gene>
<name>A0AAV4PWW5_9ARAC</name>
<dbReference type="EMBL" id="BPLQ01003464">
    <property type="protein sequence ID" value="GIY00704.1"/>
    <property type="molecule type" value="Genomic_DNA"/>
</dbReference>